<evidence type="ECO:0000313" key="1">
    <source>
        <dbReference type="EMBL" id="NIK74262.1"/>
    </source>
</evidence>
<organism evidence="1 2">
    <name type="scientific">Thermonema lapsum</name>
    <dbReference type="NCBI Taxonomy" id="28195"/>
    <lineage>
        <taxon>Bacteria</taxon>
        <taxon>Pseudomonadati</taxon>
        <taxon>Bacteroidota</taxon>
        <taxon>Cytophagia</taxon>
        <taxon>Cytophagales</taxon>
        <taxon>Thermonemataceae</taxon>
        <taxon>Thermonema</taxon>
    </lineage>
</organism>
<keyword evidence="2" id="KW-1185">Reference proteome</keyword>
<dbReference type="Proteomes" id="UP000537126">
    <property type="component" value="Unassembled WGS sequence"/>
</dbReference>
<sequence>MISAGFKSKIAKISELNKTQNKTYERSKQASWLKQWAKNTLPQKSTLHSALKVKSP</sequence>
<comment type="caution">
    <text evidence="1">The sequence shown here is derived from an EMBL/GenBank/DDBJ whole genome shotgun (WGS) entry which is preliminary data.</text>
</comment>
<dbReference type="EMBL" id="JAASRN010000002">
    <property type="protein sequence ID" value="NIK74262.1"/>
    <property type="molecule type" value="Genomic_DNA"/>
</dbReference>
<proteinExistence type="predicted"/>
<evidence type="ECO:0000313" key="2">
    <source>
        <dbReference type="Proteomes" id="UP000537126"/>
    </source>
</evidence>
<accession>A0A846MSD4</accession>
<gene>
    <name evidence="1" type="ORF">FHS56_001775</name>
</gene>
<protein>
    <submittedName>
        <fullName evidence="1">Uncharacterized protein</fullName>
    </submittedName>
</protein>
<dbReference type="AlphaFoldDB" id="A0A846MSD4"/>
<name>A0A846MSD4_9BACT</name>
<reference evidence="1 2" key="1">
    <citation type="submission" date="2020-03" db="EMBL/GenBank/DDBJ databases">
        <title>Genomic Encyclopedia of Type Strains, Phase IV (KMG-IV): sequencing the most valuable type-strain genomes for metagenomic binning, comparative biology and taxonomic classification.</title>
        <authorList>
            <person name="Goeker M."/>
        </authorList>
    </citation>
    <scope>NUCLEOTIDE SEQUENCE [LARGE SCALE GENOMIC DNA]</scope>
    <source>
        <strain evidence="1 2">DSM 5718</strain>
    </source>
</reference>